<dbReference type="EMBL" id="UOGB01000284">
    <property type="protein sequence ID" value="VAX23970.1"/>
    <property type="molecule type" value="Genomic_DNA"/>
</dbReference>
<accession>A0A3B1CMV3</accession>
<dbReference type="SUPFAM" id="SSF56281">
    <property type="entry name" value="Metallo-hydrolase/oxidoreductase"/>
    <property type="match status" value="1"/>
</dbReference>
<proteinExistence type="predicted"/>
<dbReference type="PANTHER" id="PTHR47619:SF1">
    <property type="entry name" value="EXODEOXYRIBONUCLEASE WALJ"/>
    <property type="match status" value="1"/>
</dbReference>
<reference evidence="2" key="1">
    <citation type="submission" date="2018-06" db="EMBL/GenBank/DDBJ databases">
        <authorList>
            <person name="Zhirakovskaya E."/>
        </authorList>
    </citation>
    <scope>NUCLEOTIDE SEQUENCE</scope>
</reference>
<sequence>MIQLCVLGSGSSGNCSYISDGQSALLLDAGFSAKEIFRRMKEAGLDPGSVRGIVISHEHSDHVRGAGVMSRKLDIPVYINGPTYSRIKNVIGKIKRLINFETGSTFALNGISVNPFSISHDCADPCAFVFEHDGRRLGFVTDSGYVTTLIKEKLKRVDYLVIESNHDPEVLKAGPYPWALKQRIASRSGHLSNEASAELVGSILHSDLQGVTFAHLSKTNNNPHLVDVTARSVLEQGRTPFCVASQDTPGGMITVK</sequence>
<dbReference type="GO" id="GO:0051301">
    <property type="term" value="P:cell division"/>
    <property type="evidence" value="ECO:0007669"/>
    <property type="project" value="UniProtKB-KW"/>
</dbReference>
<dbReference type="InterPro" id="IPR001279">
    <property type="entry name" value="Metallo-B-lactamas"/>
</dbReference>
<keyword evidence="2" id="KW-0378">Hydrolase</keyword>
<dbReference type="AlphaFoldDB" id="A0A3B1CMV3"/>
<dbReference type="Pfam" id="PF12706">
    <property type="entry name" value="Lactamase_B_2"/>
    <property type="match status" value="1"/>
</dbReference>
<feature type="domain" description="Metallo-beta-lactamase" evidence="1">
    <location>
        <begin position="12"/>
        <end position="190"/>
    </location>
</feature>
<evidence type="ECO:0000259" key="1">
    <source>
        <dbReference type="SMART" id="SM00849"/>
    </source>
</evidence>
<keyword evidence="2" id="KW-0131">Cell cycle</keyword>
<dbReference type="Gene3D" id="3.60.15.10">
    <property type="entry name" value="Ribonuclease Z/Hydroxyacylglutathione hydrolase-like"/>
    <property type="match status" value="1"/>
</dbReference>
<name>A0A3B1CMV3_9ZZZZ</name>
<dbReference type="GO" id="GO:0016787">
    <property type="term" value="F:hydrolase activity"/>
    <property type="evidence" value="ECO:0007669"/>
    <property type="project" value="UniProtKB-KW"/>
</dbReference>
<dbReference type="InterPro" id="IPR036866">
    <property type="entry name" value="RibonucZ/Hydroxyglut_hydro"/>
</dbReference>
<keyword evidence="2" id="KW-0132">Cell division</keyword>
<evidence type="ECO:0000313" key="2">
    <source>
        <dbReference type="EMBL" id="VAX23970.1"/>
    </source>
</evidence>
<protein>
    <submittedName>
        <fullName evidence="2">Zn-dependent hydrolase YycJ/WalJ, required for cell wall metabolism and coordination of cell division with DNA replication</fullName>
    </submittedName>
</protein>
<gene>
    <name evidence="2" type="ORF">MNBD_NITROSPINAE03-1135</name>
</gene>
<dbReference type="PANTHER" id="PTHR47619">
    <property type="entry name" value="METALLO-HYDROLASE YYCJ-RELATED"/>
    <property type="match status" value="1"/>
</dbReference>
<dbReference type="SMART" id="SM00849">
    <property type="entry name" value="Lactamase_B"/>
    <property type="match status" value="1"/>
</dbReference>
<organism evidence="2">
    <name type="scientific">hydrothermal vent metagenome</name>
    <dbReference type="NCBI Taxonomy" id="652676"/>
    <lineage>
        <taxon>unclassified sequences</taxon>
        <taxon>metagenomes</taxon>
        <taxon>ecological metagenomes</taxon>
    </lineage>
</organism>
<dbReference type="InterPro" id="IPR052533">
    <property type="entry name" value="WalJ/YycJ-like"/>
</dbReference>